<reference evidence="3" key="1">
    <citation type="submission" date="2023-03" db="EMBL/GenBank/DDBJ databases">
        <authorList>
            <person name="Julca I."/>
        </authorList>
    </citation>
    <scope>NUCLEOTIDE SEQUENCE</scope>
</reference>
<sequence length="687" mass="77230">MVETLVAGCGTQACRNPSSANCDSSLDVAASPPSQPEKLKISVDGHDLPPVVIHQVPPQLAVLESENIQPRKTHDAQTDNRFALLCTIDEADCEDQEEEEEAQIEDVYVGNLESTTSSEVESALQRVASENPLCIGHSSDDGTVGINSEFLESDIGNHACWSEGDMENVLVNDTDKGLFHEDVKVSRNRGPKSKAKKADQLKGVNPRQSPSQIGAVRRELGFDFSFSSENNKIGVFSRHGFMLTLLEDLDQVLHFEVIDALVNGTFYLSAVYAKSTKVNLTSFTPWMNIQDHRFKIWPPSQNSMNAFMNVILKIFRQLVKSLHGGALAKWDGLDFLAVVEQNWDLPLEAFGMLRFSLKLHRLKAKLKEWNNETFGDGFANLKAAEKKVQDLEGVYDTTEVRTRRLKDLVTQGRVAAYDTPVGSLPVSHLAFVDDVIIFPRGLKRSLKELNGFLMDYEIVSGQKHYLPLLQPSLSEEILHFPMVHEQCFMKEDDLLVWQHTPTGVFSVTSAYETLRRRGVEEIWAKIFGILNTFACFNKLLPFPEVIASMGIFCYPAICLFARTMMMEYLIVSLDVILQGLFGDIFHTLMRVQIQGVSSISSLFGRWWSSGGLKLAYGVLRKVIPSIILWELWKQGLFLEDAKPIHASIIHATMEERLTYFPNINSLVFFYFLRGAEPEKVRRSPEGS</sequence>
<feature type="region of interest" description="Disordered" evidence="2">
    <location>
        <begin position="186"/>
        <end position="210"/>
    </location>
</feature>
<keyword evidence="1" id="KW-0175">Coiled coil</keyword>
<dbReference type="EMBL" id="OX459124">
    <property type="protein sequence ID" value="CAI9112353.1"/>
    <property type="molecule type" value="Genomic_DNA"/>
</dbReference>
<organism evidence="3 4">
    <name type="scientific">Oldenlandia corymbosa var. corymbosa</name>
    <dbReference type="NCBI Taxonomy" id="529605"/>
    <lineage>
        <taxon>Eukaryota</taxon>
        <taxon>Viridiplantae</taxon>
        <taxon>Streptophyta</taxon>
        <taxon>Embryophyta</taxon>
        <taxon>Tracheophyta</taxon>
        <taxon>Spermatophyta</taxon>
        <taxon>Magnoliopsida</taxon>
        <taxon>eudicotyledons</taxon>
        <taxon>Gunneridae</taxon>
        <taxon>Pentapetalae</taxon>
        <taxon>asterids</taxon>
        <taxon>lamiids</taxon>
        <taxon>Gentianales</taxon>
        <taxon>Rubiaceae</taxon>
        <taxon>Rubioideae</taxon>
        <taxon>Spermacoceae</taxon>
        <taxon>Hedyotis-Oldenlandia complex</taxon>
        <taxon>Oldenlandia</taxon>
    </lineage>
</organism>
<dbReference type="AlphaFoldDB" id="A0AAV1E059"/>
<proteinExistence type="predicted"/>
<evidence type="ECO:0000256" key="1">
    <source>
        <dbReference type="SAM" id="Coils"/>
    </source>
</evidence>
<protein>
    <submittedName>
        <fullName evidence="3">OLC1v1012793C1</fullName>
    </submittedName>
</protein>
<dbReference type="Proteomes" id="UP001161247">
    <property type="component" value="Chromosome 7"/>
</dbReference>
<keyword evidence="4" id="KW-1185">Reference proteome</keyword>
<name>A0AAV1E059_OLDCO</name>
<evidence type="ECO:0000313" key="4">
    <source>
        <dbReference type="Proteomes" id="UP001161247"/>
    </source>
</evidence>
<evidence type="ECO:0000313" key="3">
    <source>
        <dbReference type="EMBL" id="CAI9112353.1"/>
    </source>
</evidence>
<evidence type="ECO:0000256" key="2">
    <source>
        <dbReference type="SAM" id="MobiDB-lite"/>
    </source>
</evidence>
<feature type="coiled-coil region" evidence="1">
    <location>
        <begin position="352"/>
        <end position="401"/>
    </location>
</feature>
<accession>A0AAV1E059</accession>
<feature type="compositionally biased region" description="Basic residues" evidence="2">
    <location>
        <begin position="186"/>
        <end position="195"/>
    </location>
</feature>
<gene>
    <name evidence="3" type="ORF">OLC1_LOCUS19567</name>
</gene>